<gene>
    <name evidence="2" type="primary">LOC142168249</name>
</gene>
<evidence type="ECO:0000313" key="1">
    <source>
        <dbReference type="Proteomes" id="UP000790787"/>
    </source>
</evidence>
<reference evidence="2" key="2">
    <citation type="submission" date="2025-08" db="UniProtKB">
        <authorList>
            <consortium name="RefSeq"/>
        </authorList>
    </citation>
    <scope>IDENTIFICATION</scope>
    <source>
        <tissue evidence="2">Leaf</tissue>
    </source>
</reference>
<protein>
    <submittedName>
        <fullName evidence="2">Uncharacterized protein LOC142168249 isoform X2</fullName>
    </submittedName>
</protein>
<reference evidence="1" key="1">
    <citation type="journal article" date="2014" name="Nat. Commun.">
        <title>The tobacco genome sequence and its comparison with those of tomato and potato.</title>
        <authorList>
            <person name="Sierro N."/>
            <person name="Battey J.N."/>
            <person name="Ouadi S."/>
            <person name="Bakaher N."/>
            <person name="Bovet L."/>
            <person name="Willig A."/>
            <person name="Goepfert S."/>
            <person name="Peitsch M.C."/>
            <person name="Ivanov N.V."/>
        </authorList>
    </citation>
    <scope>NUCLEOTIDE SEQUENCE [LARGE SCALE GENOMIC DNA]</scope>
</reference>
<name>A0AC58SJ77_TOBAC</name>
<dbReference type="RefSeq" id="XP_075085015.1">
    <property type="nucleotide sequence ID" value="XM_075228914.1"/>
</dbReference>
<organism evidence="1 2">
    <name type="scientific">Nicotiana tabacum</name>
    <name type="common">Common tobacco</name>
    <dbReference type="NCBI Taxonomy" id="4097"/>
    <lineage>
        <taxon>Eukaryota</taxon>
        <taxon>Viridiplantae</taxon>
        <taxon>Streptophyta</taxon>
        <taxon>Embryophyta</taxon>
        <taxon>Tracheophyta</taxon>
        <taxon>Spermatophyta</taxon>
        <taxon>Magnoliopsida</taxon>
        <taxon>eudicotyledons</taxon>
        <taxon>Gunneridae</taxon>
        <taxon>Pentapetalae</taxon>
        <taxon>asterids</taxon>
        <taxon>lamiids</taxon>
        <taxon>Solanales</taxon>
        <taxon>Solanaceae</taxon>
        <taxon>Nicotianoideae</taxon>
        <taxon>Nicotianeae</taxon>
        <taxon>Nicotiana</taxon>
    </lineage>
</organism>
<accession>A0AC58SJ77</accession>
<keyword evidence="1" id="KW-1185">Reference proteome</keyword>
<proteinExistence type="predicted"/>
<dbReference type="Proteomes" id="UP000790787">
    <property type="component" value="Chromosome 2"/>
</dbReference>
<sequence length="121" mass="14274">MFRKVLICIDDAVEIISKPLVFCLRKGADMNPKFEEIIVKTGQRFHFANTPLPNEKAIQYAAEAFVCFTMVGTAIVYQGSRSRERRDKELLEYLNQERWRKEQEVFKETKQKLVEENKKLD</sequence>
<evidence type="ECO:0000313" key="2">
    <source>
        <dbReference type="RefSeq" id="XP_075085015.1"/>
    </source>
</evidence>